<dbReference type="Pfam" id="PF17881">
    <property type="entry name" value="TseB"/>
    <property type="match status" value="1"/>
</dbReference>
<accession>A0A3R9KM18</accession>
<name>A0A3R9KM18_STROR</name>
<dbReference type="InterPro" id="IPR046350">
    <property type="entry name" value="Cystatin_sf"/>
</dbReference>
<dbReference type="AlphaFoldDB" id="A0A3R9KM18"/>
<dbReference type="InterPro" id="IPR041401">
    <property type="entry name" value="TseB-like_dom"/>
</dbReference>
<reference evidence="3 4" key="1">
    <citation type="submission" date="2018-11" db="EMBL/GenBank/DDBJ databases">
        <title>Species Designations Belie Phenotypic and Genotypic Heterogeneity in Oral Streptococci.</title>
        <authorList>
            <person name="Velsko I."/>
        </authorList>
    </citation>
    <scope>NUCLEOTIDE SEQUENCE [LARGE SCALE GENOMIC DNA]</scope>
    <source>
        <strain evidence="3 4">BCC10</strain>
    </source>
</reference>
<sequence>MKLRQKNAKNKLLLQYGIGITLVLLVMTTSFLYLISLSMKPYQDARVEGEKLAKQYAELEKVDQVDFYNGLEGYYSVLGHNKKQEAIAVLIEKNDHKIYVYQLDKGISQDKAATISREKGASDIDKVTFGRYQDKPIWEVKSGNQYYLVDFETGAVIQLKEDI</sequence>
<comment type="caution">
    <text evidence="3">The sequence shown here is derived from an EMBL/GenBank/DDBJ whole genome shotgun (WGS) entry which is preliminary data.</text>
</comment>
<evidence type="ECO:0000256" key="1">
    <source>
        <dbReference type="SAM" id="Phobius"/>
    </source>
</evidence>
<dbReference type="SUPFAM" id="SSF54403">
    <property type="entry name" value="Cystatin/monellin"/>
    <property type="match status" value="2"/>
</dbReference>
<dbReference type="EMBL" id="RJPK01000001">
    <property type="protein sequence ID" value="RSJ71365.1"/>
    <property type="molecule type" value="Genomic_DNA"/>
</dbReference>
<protein>
    <recommendedName>
        <fullName evidence="2">Cell wall elongation regulator TseB-like domain-containing protein</fullName>
    </recommendedName>
</protein>
<gene>
    <name evidence="3" type="ORF">D8801_00425</name>
</gene>
<keyword evidence="1" id="KW-0472">Membrane</keyword>
<feature type="domain" description="Cell wall elongation regulator TseB-like" evidence="2">
    <location>
        <begin position="50"/>
        <end position="91"/>
    </location>
</feature>
<proteinExistence type="predicted"/>
<dbReference type="Proteomes" id="UP000281558">
    <property type="component" value="Unassembled WGS sequence"/>
</dbReference>
<evidence type="ECO:0000259" key="2">
    <source>
        <dbReference type="Pfam" id="PF17881"/>
    </source>
</evidence>
<keyword evidence="1" id="KW-0812">Transmembrane</keyword>
<dbReference type="RefSeq" id="WP_125847073.1">
    <property type="nucleotide sequence ID" value="NZ_RJPK01000001.1"/>
</dbReference>
<evidence type="ECO:0000313" key="3">
    <source>
        <dbReference type="EMBL" id="RSJ71365.1"/>
    </source>
</evidence>
<organism evidence="3 4">
    <name type="scientific">Streptococcus oralis</name>
    <dbReference type="NCBI Taxonomy" id="1303"/>
    <lineage>
        <taxon>Bacteria</taxon>
        <taxon>Bacillati</taxon>
        <taxon>Bacillota</taxon>
        <taxon>Bacilli</taxon>
        <taxon>Lactobacillales</taxon>
        <taxon>Streptococcaceae</taxon>
        <taxon>Streptococcus</taxon>
    </lineage>
</organism>
<evidence type="ECO:0000313" key="4">
    <source>
        <dbReference type="Proteomes" id="UP000281558"/>
    </source>
</evidence>
<feature type="transmembrane region" description="Helical" evidence="1">
    <location>
        <begin position="12"/>
        <end position="35"/>
    </location>
</feature>
<keyword evidence="1" id="KW-1133">Transmembrane helix</keyword>
<dbReference type="Gene3D" id="3.10.450.40">
    <property type="match status" value="2"/>
</dbReference>